<accession>A0A9C9EKL5</accession>
<keyword evidence="2" id="KW-0012">Acyltransferase</keyword>
<evidence type="ECO:0000313" key="5">
    <source>
        <dbReference type="Proteomes" id="UP000885826"/>
    </source>
</evidence>
<gene>
    <name evidence="4" type="ORF">ENI34_00920</name>
</gene>
<dbReference type="InterPro" id="IPR040234">
    <property type="entry name" value="QC/QCL"/>
</dbReference>
<comment type="caution">
    <text evidence="4">The sequence shown here is derived from an EMBL/GenBank/DDBJ whole genome shotgun (WGS) entry which is preliminary data.</text>
</comment>
<keyword evidence="1" id="KW-0808">Transferase</keyword>
<dbReference type="GO" id="GO:0008270">
    <property type="term" value="F:zinc ion binding"/>
    <property type="evidence" value="ECO:0007669"/>
    <property type="project" value="TreeGrafter"/>
</dbReference>
<dbReference type="EMBL" id="DRIG01000013">
    <property type="protein sequence ID" value="HEC77688.1"/>
    <property type="molecule type" value="Genomic_DNA"/>
</dbReference>
<dbReference type="PANTHER" id="PTHR12283:SF6">
    <property type="entry name" value="GLUTAMINYL-PEPTIDE CYCLOTRANSFERASE-RELATED"/>
    <property type="match status" value="1"/>
</dbReference>
<evidence type="ECO:0000256" key="2">
    <source>
        <dbReference type="ARBA" id="ARBA00023315"/>
    </source>
</evidence>
<dbReference type="InterPro" id="IPR007484">
    <property type="entry name" value="Peptidase_M28"/>
</dbReference>
<protein>
    <submittedName>
        <fullName evidence="4">M28 family peptidase</fullName>
    </submittedName>
</protein>
<dbReference type="GO" id="GO:0016603">
    <property type="term" value="F:glutaminyl-peptide cyclotransferase activity"/>
    <property type="evidence" value="ECO:0007669"/>
    <property type="project" value="TreeGrafter"/>
</dbReference>
<sequence>MGEHKLLVIVFSLLFFIAVQPVFARSPYDYLVDFCKIGERVPGTEGHQRAKNFIVDNLSAPEVDSFFTRGTWFYNIKQSFPGEYRRIGIAAHWDSDVGCPGANDGGSGVALLLSLVDTLEVNPSKMAVDIIFFDGEDVDKADLIGSEHFAARCVDDYSFIIVVDMVGDADLQIFKEGNSTKFFPELVDSLWEIGMEVAPLVFLPVVKYYIKDDHISLIKYGIRAVNIIDFDYPYWDSKDDTVDKCSKESLDTMYNFLLKIVYPRFLY</sequence>
<dbReference type="PANTHER" id="PTHR12283">
    <property type="entry name" value="GLUTAMINYL-PEPTIDE CYCLOTRANSFERASE"/>
    <property type="match status" value="1"/>
</dbReference>
<proteinExistence type="predicted"/>
<name>A0A9C9EKL5_UNCW3</name>
<evidence type="ECO:0000259" key="3">
    <source>
        <dbReference type="Pfam" id="PF04389"/>
    </source>
</evidence>
<dbReference type="Proteomes" id="UP000885826">
    <property type="component" value="Unassembled WGS sequence"/>
</dbReference>
<evidence type="ECO:0000256" key="1">
    <source>
        <dbReference type="ARBA" id="ARBA00022679"/>
    </source>
</evidence>
<organism evidence="4 5">
    <name type="scientific">candidate division WOR-3 bacterium</name>
    <dbReference type="NCBI Taxonomy" id="2052148"/>
    <lineage>
        <taxon>Bacteria</taxon>
        <taxon>Bacteria division WOR-3</taxon>
    </lineage>
</organism>
<reference evidence="4" key="1">
    <citation type="journal article" date="2020" name="mSystems">
        <title>Genome- and Community-Level Interaction Insights into Carbon Utilization and Element Cycling Functions of Hydrothermarchaeota in Hydrothermal Sediment.</title>
        <authorList>
            <person name="Zhou Z."/>
            <person name="Liu Y."/>
            <person name="Xu W."/>
            <person name="Pan J."/>
            <person name="Luo Z.H."/>
            <person name="Li M."/>
        </authorList>
    </citation>
    <scope>NUCLEOTIDE SEQUENCE</scope>
    <source>
        <strain evidence="4">HyVt-388</strain>
    </source>
</reference>
<evidence type="ECO:0000313" key="4">
    <source>
        <dbReference type="EMBL" id="HEC77688.1"/>
    </source>
</evidence>
<dbReference type="Pfam" id="PF04389">
    <property type="entry name" value="Peptidase_M28"/>
    <property type="match status" value="1"/>
</dbReference>
<dbReference type="Gene3D" id="3.40.630.10">
    <property type="entry name" value="Zn peptidases"/>
    <property type="match status" value="1"/>
</dbReference>
<feature type="domain" description="Peptidase M28" evidence="3">
    <location>
        <begin position="86"/>
        <end position="259"/>
    </location>
</feature>
<dbReference type="AlphaFoldDB" id="A0A9C9EKL5"/>
<dbReference type="SUPFAM" id="SSF53187">
    <property type="entry name" value="Zn-dependent exopeptidases"/>
    <property type="match status" value="1"/>
</dbReference>